<sequence length="313" mass="34619">MQAFGLSSDRVIRNHVFLFQGQGMPAVGMGAEVRGVSPRSEVVWDCASDISGIDVRRLCQKGPMSQLTQTRFQQLAVTTVSVAMFEKLQDSVHIENAVFAGHSAGEYAALYAAGAFDLETLFRSIVIRATLMQEMAENSDGAMYVIKSIDRATLQRYIDGQTWHGPVQIANDNSPSQQVLSGNADDVRALAAQLQRDGYGTLKLPVNGAWHSDLMVPARSRLYEALKGLPIRAPERPIYMNLTAAPVDEVGQIVDNLSDHLTQTVRWRETMEAVYREGYSEFVEMSTRKVMGGMLAHYAMGDQMTVSCFPDWC</sequence>
<protein>
    <recommendedName>
        <fullName evidence="2 6">Malonyl CoA-acyl carrier protein transacylase</fullName>
        <ecNumber evidence="1 6">2.3.1.39</ecNumber>
    </recommendedName>
</protein>
<comment type="similarity">
    <text evidence="6">Belongs to the fabD family.</text>
</comment>
<dbReference type="SUPFAM" id="SSF52151">
    <property type="entry name" value="FabD/lysophospholipase-like"/>
    <property type="match status" value="1"/>
</dbReference>
<evidence type="ECO:0000313" key="8">
    <source>
        <dbReference type="EMBL" id="MFC5429759.1"/>
    </source>
</evidence>
<feature type="domain" description="Malonyl-CoA:ACP transacylase (MAT)" evidence="7">
    <location>
        <begin position="18"/>
        <end position="312"/>
    </location>
</feature>
<dbReference type="Pfam" id="PF00698">
    <property type="entry name" value="Acyl_transf_1"/>
    <property type="match status" value="1"/>
</dbReference>
<evidence type="ECO:0000256" key="6">
    <source>
        <dbReference type="PIRNR" id="PIRNR000446"/>
    </source>
</evidence>
<dbReference type="InterPro" id="IPR024925">
    <property type="entry name" value="Malonyl_CoA-ACP_transAc"/>
</dbReference>
<dbReference type="InterPro" id="IPR001227">
    <property type="entry name" value="Ac_transferase_dom_sf"/>
</dbReference>
<dbReference type="InterPro" id="IPR050858">
    <property type="entry name" value="Mal-CoA-ACP_Trans/PKS_FabD"/>
</dbReference>
<evidence type="ECO:0000256" key="5">
    <source>
        <dbReference type="ARBA" id="ARBA00048462"/>
    </source>
</evidence>
<dbReference type="PANTHER" id="PTHR42681">
    <property type="entry name" value="MALONYL-COA-ACYL CARRIER PROTEIN TRANSACYLASE, MITOCHONDRIAL"/>
    <property type="match status" value="1"/>
</dbReference>
<proteinExistence type="inferred from homology"/>
<dbReference type="PIRSF" id="PIRSF000446">
    <property type="entry name" value="Mct"/>
    <property type="match status" value="1"/>
</dbReference>
<dbReference type="SMART" id="SM00827">
    <property type="entry name" value="PKS_AT"/>
    <property type="match status" value="1"/>
</dbReference>
<dbReference type="SUPFAM" id="SSF55048">
    <property type="entry name" value="Probable ACP-binding domain of malonyl-CoA ACP transacylase"/>
    <property type="match status" value="1"/>
</dbReference>
<dbReference type="InterPro" id="IPR014043">
    <property type="entry name" value="Acyl_transferase_dom"/>
</dbReference>
<name>A0ABW0J9R0_9BURK</name>
<gene>
    <name evidence="8" type="ORF">ACFPTO_13270</name>
</gene>
<evidence type="ECO:0000256" key="2">
    <source>
        <dbReference type="ARBA" id="ARBA00018953"/>
    </source>
</evidence>
<evidence type="ECO:0000256" key="3">
    <source>
        <dbReference type="ARBA" id="ARBA00022679"/>
    </source>
</evidence>
<dbReference type="EMBL" id="JBHSMP010000016">
    <property type="protein sequence ID" value="MFC5429759.1"/>
    <property type="molecule type" value="Genomic_DNA"/>
</dbReference>
<comment type="catalytic activity">
    <reaction evidence="5 6">
        <text>holo-[ACP] + malonyl-CoA = malonyl-[ACP] + CoA</text>
        <dbReference type="Rhea" id="RHEA:41792"/>
        <dbReference type="Rhea" id="RHEA-COMP:9623"/>
        <dbReference type="Rhea" id="RHEA-COMP:9685"/>
        <dbReference type="ChEBI" id="CHEBI:57287"/>
        <dbReference type="ChEBI" id="CHEBI:57384"/>
        <dbReference type="ChEBI" id="CHEBI:64479"/>
        <dbReference type="ChEBI" id="CHEBI:78449"/>
        <dbReference type="EC" id="2.3.1.39"/>
    </reaction>
</comment>
<evidence type="ECO:0000256" key="4">
    <source>
        <dbReference type="ARBA" id="ARBA00023315"/>
    </source>
</evidence>
<dbReference type="Gene3D" id="3.30.70.250">
    <property type="entry name" value="Malonyl-CoA ACP transacylase, ACP-binding"/>
    <property type="match status" value="1"/>
</dbReference>
<dbReference type="PANTHER" id="PTHR42681:SF1">
    <property type="entry name" value="MALONYL-COA-ACYL CARRIER PROTEIN TRANSACYLASE, MITOCHONDRIAL"/>
    <property type="match status" value="1"/>
</dbReference>
<dbReference type="Gene3D" id="3.40.366.10">
    <property type="entry name" value="Malonyl-Coenzyme A Acyl Carrier Protein, domain 2"/>
    <property type="match status" value="1"/>
</dbReference>
<dbReference type="InterPro" id="IPR016036">
    <property type="entry name" value="Malonyl_transacylase_ACP-bd"/>
</dbReference>
<evidence type="ECO:0000256" key="1">
    <source>
        <dbReference type="ARBA" id="ARBA00013258"/>
    </source>
</evidence>
<accession>A0ABW0J9R0</accession>
<keyword evidence="4 6" id="KW-0012">Acyltransferase</keyword>
<organism evidence="8 9">
    <name type="scientific">Paraburkholderia denitrificans</name>
    <dbReference type="NCBI Taxonomy" id="694025"/>
    <lineage>
        <taxon>Bacteria</taxon>
        <taxon>Pseudomonadati</taxon>
        <taxon>Pseudomonadota</taxon>
        <taxon>Betaproteobacteria</taxon>
        <taxon>Burkholderiales</taxon>
        <taxon>Burkholderiaceae</taxon>
        <taxon>Paraburkholderia</taxon>
    </lineage>
</organism>
<dbReference type="Proteomes" id="UP001596103">
    <property type="component" value="Unassembled WGS sequence"/>
</dbReference>
<evidence type="ECO:0000259" key="7">
    <source>
        <dbReference type="SMART" id="SM00827"/>
    </source>
</evidence>
<dbReference type="RefSeq" id="WP_377711800.1">
    <property type="nucleotide sequence ID" value="NZ_JBHSMP010000016.1"/>
</dbReference>
<keyword evidence="3 6" id="KW-0808">Transferase</keyword>
<dbReference type="GO" id="GO:0004314">
    <property type="term" value="F:[acyl-carrier-protein] S-malonyltransferase activity"/>
    <property type="evidence" value="ECO:0007669"/>
    <property type="project" value="UniProtKB-EC"/>
</dbReference>
<dbReference type="EC" id="2.3.1.39" evidence="1 6"/>
<keyword evidence="9" id="KW-1185">Reference proteome</keyword>
<dbReference type="InterPro" id="IPR016035">
    <property type="entry name" value="Acyl_Trfase/lysoPLipase"/>
</dbReference>
<reference evidence="9" key="1">
    <citation type="journal article" date="2019" name="Int. J. Syst. Evol. Microbiol.">
        <title>The Global Catalogue of Microorganisms (GCM) 10K type strain sequencing project: providing services to taxonomists for standard genome sequencing and annotation.</title>
        <authorList>
            <consortium name="The Broad Institute Genomics Platform"/>
            <consortium name="The Broad Institute Genome Sequencing Center for Infectious Disease"/>
            <person name="Wu L."/>
            <person name="Ma J."/>
        </authorList>
    </citation>
    <scope>NUCLEOTIDE SEQUENCE [LARGE SCALE GENOMIC DNA]</scope>
    <source>
        <strain evidence="9">CCUG 56042</strain>
    </source>
</reference>
<evidence type="ECO:0000313" key="9">
    <source>
        <dbReference type="Proteomes" id="UP001596103"/>
    </source>
</evidence>
<comment type="caution">
    <text evidence="8">The sequence shown here is derived from an EMBL/GenBank/DDBJ whole genome shotgun (WGS) entry which is preliminary data.</text>
</comment>